<accession>A0A8H6ZBN5</accession>
<gene>
    <name evidence="2" type="ORF">MSAN_00327800</name>
</gene>
<organism evidence="2 3">
    <name type="scientific">Mycena sanguinolenta</name>
    <dbReference type="NCBI Taxonomy" id="230812"/>
    <lineage>
        <taxon>Eukaryota</taxon>
        <taxon>Fungi</taxon>
        <taxon>Dikarya</taxon>
        <taxon>Basidiomycota</taxon>
        <taxon>Agaricomycotina</taxon>
        <taxon>Agaricomycetes</taxon>
        <taxon>Agaricomycetidae</taxon>
        <taxon>Agaricales</taxon>
        <taxon>Marasmiineae</taxon>
        <taxon>Mycenaceae</taxon>
        <taxon>Mycena</taxon>
    </lineage>
</organism>
<keyword evidence="3" id="KW-1185">Reference proteome</keyword>
<sequence>MDALNGPLRSEGGAECQWTMEANGRLSDYSGTAAGYARSYSTGSSPSSPDPPPPPSVPPLPSL</sequence>
<comment type="caution">
    <text evidence="2">The sequence shown here is derived from an EMBL/GenBank/DDBJ whole genome shotgun (WGS) entry which is preliminary data.</text>
</comment>
<evidence type="ECO:0000313" key="3">
    <source>
        <dbReference type="Proteomes" id="UP000623467"/>
    </source>
</evidence>
<dbReference type="EMBL" id="JACAZH010000002">
    <property type="protein sequence ID" value="KAF7374437.1"/>
    <property type="molecule type" value="Genomic_DNA"/>
</dbReference>
<name>A0A8H6ZBN5_9AGAR</name>
<evidence type="ECO:0000256" key="1">
    <source>
        <dbReference type="SAM" id="MobiDB-lite"/>
    </source>
</evidence>
<dbReference type="AlphaFoldDB" id="A0A8H6ZBN5"/>
<feature type="compositionally biased region" description="Pro residues" evidence="1">
    <location>
        <begin position="48"/>
        <end position="63"/>
    </location>
</feature>
<dbReference type="OrthoDB" id="4748970at2759"/>
<protein>
    <submittedName>
        <fullName evidence="2">Uncharacterized protein</fullName>
    </submittedName>
</protein>
<reference evidence="2" key="1">
    <citation type="submission" date="2020-05" db="EMBL/GenBank/DDBJ databases">
        <title>Mycena genomes resolve the evolution of fungal bioluminescence.</title>
        <authorList>
            <person name="Tsai I.J."/>
        </authorList>
    </citation>
    <scope>NUCLEOTIDE SEQUENCE</scope>
    <source>
        <strain evidence="2">160909Yilan</strain>
    </source>
</reference>
<evidence type="ECO:0000313" key="2">
    <source>
        <dbReference type="EMBL" id="KAF7374437.1"/>
    </source>
</evidence>
<feature type="region of interest" description="Disordered" evidence="1">
    <location>
        <begin position="27"/>
        <end position="63"/>
    </location>
</feature>
<proteinExistence type="predicted"/>
<dbReference type="Proteomes" id="UP000623467">
    <property type="component" value="Unassembled WGS sequence"/>
</dbReference>